<reference evidence="2 3" key="1">
    <citation type="submission" date="2022-11" db="EMBL/GenBank/DDBJ databases">
        <title>Whole genome sequence of Eschrichtius robustus ER-17-0199.</title>
        <authorList>
            <person name="Bruniche-Olsen A."/>
            <person name="Black A.N."/>
            <person name="Fields C.J."/>
            <person name="Walden K."/>
            <person name="Dewoody J.A."/>
        </authorList>
    </citation>
    <scope>NUCLEOTIDE SEQUENCE [LARGE SCALE GENOMIC DNA]</scope>
    <source>
        <strain evidence="2">ER-17-0199</strain>
        <tissue evidence="2">Blubber</tissue>
    </source>
</reference>
<feature type="region of interest" description="Disordered" evidence="1">
    <location>
        <begin position="20"/>
        <end position="39"/>
    </location>
</feature>
<gene>
    <name evidence="2" type="ORF">J1605_013913</name>
</gene>
<evidence type="ECO:0000313" key="3">
    <source>
        <dbReference type="Proteomes" id="UP001159641"/>
    </source>
</evidence>
<organism evidence="2 3">
    <name type="scientific">Eschrichtius robustus</name>
    <name type="common">California gray whale</name>
    <name type="synonym">Eschrichtius gibbosus</name>
    <dbReference type="NCBI Taxonomy" id="9764"/>
    <lineage>
        <taxon>Eukaryota</taxon>
        <taxon>Metazoa</taxon>
        <taxon>Chordata</taxon>
        <taxon>Craniata</taxon>
        <taxon>Vertebrata</taxon>
        <taxon>Euteleostomi</taxon>
        <taxon>Mammalia</taxon>
        <taxon>Eutheria</taxon>
        <taxon>Laurasiatheria</taxon>
        <taxon>Artiodactyla</taxon>
        <taxon>Whippomorpha</taxon>
        <taxon>Cetacea</taxon>
        <taxon>Mysticeti</taxon>
        <taxon>Eschrichtiidae</taxon>
        <taxon>Eschrichtius</taxon>
    </lineage>
</organism>
<feature type="region of interest" description="Disordered" evidence="1">
    <location>
        <begin position="322"/>
        <end position="359"/>
    </location>
</feature>
<feature type="compositionally biased region" description="Low complexity" evidence="1">
    <location>
        <begin position="30"/>
        <end position="39"/>
    </location>
</feature>
<name>A0AB34GDQ8_ESCRO</name>
<accession>A0AB34GDQ8</accession>
<keyword evidence="3" id="KW-1185">Reference proteome</keyword>
<proteinExistence type="predicted"/>
<sequence length="359" mass="36480">MICPGIFQLVARGQAVEGRAEAGSGGSHQGGSHSVGSRSETLSAFCKEEEDAGGSIRPSHVAGEPGRGGRTRGWRPRVRDGLAVRARALAGPWLWPWRQSCPGRAQLVVVQGTTATGGAAFTVAGTGLTLSQGAPGAGEAGAGGSCPGSEGVDEGGMVVNGGHTVYSGPTPRRPRVACQSHGDSGVGRGQGQGACTEVVQGLGEPRSCPPPRLPAPAAGSLDQGRRPPRALRGLRLQGQALAGPISRVGSAPRRPLLWEADKLISAHSRSPVGLTSSLGWPSPRRWPAAVSLAPCRPASTAWEPASLPAPASLAPLTPGLGVLSLPNPPSSLQQAEKMGSGSPPRLRAGGLRQRPCLDL</sequence>
<evidence type="ECO:0000313" key="2">
    <source>
        <dbReference type="EMBL" id="KAJ8778053.1"/>
    </source>
</evidence>
<feature type="region of interest" description="Disordered" evidence="1">
    <location>
        <begin position="165"/>
        <end position="226"/>
    </location>
</feature>
<feature type="region of interest" description="Disordered" evidence="1">
    <location>
        <begin position="46"/>
        <end position="75"/>
    </location>
</feature>
<comment type="caution">
    <text evidence="2">The sequence shown here is derived from an EMBL/GenBank/DDBJ whole genome shotgun (WGS) entry which is preliminary data.</text>
</comment>
<dbReference type="Proteomes" id="UP001159641">
    <property type="component" value="Unassembled WGS sequence"/>
</dbReference>
<dbReference type="EMBL" id="JAIQCJ010002272">
    <property type="protein sequence ID" value="KAJ8778053.1"/>
    <property type="molecule type" value="Genomic_DNA"/>
</dbReference>
<protein>
    <submittedName>
        <fullName evidence="2">Uncharacterized protein</fullName>
    </submittedName>
</protein>
<evidence type="ECO:0000256" key="1">
    <source>
        <dbReference type="SAM" id="MobiDB-lite"/>
    </source>
</evidence>
<dbReference type="AlphaFoldDB" id="A0AB34GDQ8"/>